<dbReference type="Gene3D" id="3.40.50.2000">
    <property type="entry name" value="Glycogen Phosphorylase B"/>
    <property type="match status" value="2"/>
</dbReference>
<keyword evidence="6" id="KW-1185">Reference proteome</keyword>
<organism evidence="5 6">
    <name type="scientific">Methanoculleus sediminis</name>
    <dbReference type="NCBI Taxonomy" id="1550566"/>
    <lineage>
        <taxon>Archaea</taxon>
        <taxon>Methanobacteriati</taxon>
        <taxon>Methanobacteriota</taxon>
        <taxon>Stenosarchaea group</taxon>
        <taxon>Methanomicrobia</taxon>
        <taxon>Methanomicrobiales</taxon>
        <taxon>Methanomicrobiaceae</taxon>
        <taxon>Methanoculleus</taxon>
    </lineage>
</organism>
<sequence length="380" mass="42019">MRIVQVTPYYPPHTGGIERYVHNLSRALADRGHEVTVLTANVPAGRPVETDDGVTVKRSTCLARPFNDPFVPSFFRLGGELAEADVLHAHNAYSCAALGAAFARRRYGVPTVLTHHGQHLFGSPLKDLVVALYRRTVERRLVNEIDRVVALSPSDAEYVSTFGVEKERIAVIPNAICPADFLPHMDGDTGRFEEGYRLNGRKRVLFVGQISTRKGVDVLVRAASLVVNGQNGSAPVFFFAGGGDYLDPARELARGYGIEDHVRFPGKVSFRDLVSAYRSSDLYVLPSLSEGMPTVILEAMFFGLPVVTTDLPCLRDNFGDHAVLVPPHDEHALARAVTGLLGDPERCRRLSERGQAFVRSNYTWDKVVLAYERLYEQMTP</sequence>
<evidence type="ECO:0000313" key="6">
    <source>
        <dbReference type="Proteomes" id="UP000035301"/>
    </source>
</evidence>
<protein>
    <recommendedName>
        <fullName evidence="7">Glycosyl transferase family 1</fullName>
    </recommendedName>
</protein>
<dbReference type="OrthoDB" id="132546at2157"/>
<evidence type="ECO:0000313" key="5">
    <source>
        <dbReference type="EMBL" id="KLK87557.1"/>
    </source>
</evidence>
<dbReference type="GO" id="GO:0016757">
    <property type="term" value="F:glycosyltransferase activity"/>
    <property type="evidence" value="ECO:0007669"/>
    <property type="project" value="UniProtKB-KW"/>
</dbReference>
<evidence type="ECO:0008006" key="7">
    <source>
        <dbReference type="Google" id="ProtNLM"/>
    </source>
</evidence>
<dbReference type="EMBL" id="JXOJ01000005">
    <property type="protein sequence ID" value="KLK87557.1"/>
    <property type="molecule type" value="Genomic_DNA"/>
</dbReference>
<dbReference type="AlphaFoldDB" id="A0A0H1R499"/>
<keyword evidence="2" id="KW-0808">Transferase</keyword>
<comment type="caution">
    <text evidence="5">The sequence shown here is derived from an EMBL/GenBank/DDBJ whole genome shotgun (WGS) entry which is preliminary data.</text>
</comment>
<evidence type="ECO:0000256" key="2">
    <source>
        <dbReference type="ARBA" id="ARBA00022679"/>
    </source>
</evidence>
<dbReference type="SUPFAM" id="SSF53756">
    <property type="entry name" value="UDP-Glycosyltransferase/glycogen phosphorylase"/>
    <property type="match status" value="1"/>
</dbReference>
<reference evidence="5 6" key="1">
    <citation type="journal article" date="2015" name="Int. J. Syst. Evol. Microbiol.">
        <title>Methanoculleus sediminis sp. nov., a methanogen from sediments near a submarine mud volcano.</title>
        <authorList>
            <person name="Chen S.C."/>
            <person name="Chen M.F."/>
            <person name="Lai M.C."/>
            <person name="Weng C.Y."/>
            <person name="Wu S.Y."/>
            <person name="Lin S."/>
            <person name="Yang T.F."/>
            <person name="Chen P.C."/>
        </authorList>
    </citation>
    <scope>NUCLEOTIDE SEQUENCE [LARGE SCALE GENOMIC DNA]</scope>
    <source>
        <strain evidence="5 6">S3Fa</strain>
    </source>
</reference>
<dbReference type="PANTHER" id="PTHR12526">
    <property type="entry name" value="GLYCOSYLTRANSFERASE"/>
    <property type="match status" value="1"/>
</dbReference>
<dbReference type="PATRIC" id="fig|1550566.3.peg.2094"/>
<gene>
    <name evidence="5" type="ORF">SZ63_09620</name>
</gene>
<feature type="domain" description="Glycosyltransferase subfamily 4-like N-terminal" evidence="4">
    <location>
        <begin position="15"/>
        <end position="176"/>
    </location>
</feature>
<keyword evidence="1" id="KW-0328">Glycosyltransferase</keyword>
<dbReference type="PANTHER" id="PTHR12526:SF510">
    <property type="entry name" value="D-INOSITOL 3-PHOSPHATE GLYCOSYLTRANSFERASE"/>
    <property type="match status" value="1"/>
</dbReference>
<name>A0A0H1R499_9EURY</name>
<dbReference type="Pfam" id="PF13439">
    <property type="entry name" value="Glyco_transf_4"/>
    <property type="match status" value="1"/>
</dbReference>
<feature type="domain" description="Glycosyl transferase family 1" evidence="3">
    <location>
        <begin position="199"/>
        <end position="355"/>
    </location>
</feature>
<dbReference type="RefSeq" id="WP_048184750.1">
    <property type="nucleotide sequence ID" value="NZ_JXOJ01000005.1"/>
</dbReference>
<evidence type="ECO:0000259" key="3">
    <source>
        <dbReference type="Pfam" id="PF00534"/>
    </source>
</evidence>
<dbReference type="CDD" id="cd03801">
    <property type="entry name" value="GT4_PimA-like"/>
    <property type="match status" value="1"/>
</dbReference>
<dbReference type="InterPro" id="IPR001296">
    <property type="entry name" value="Glyco_trans_1"/>
</dbReference>
<dbReference type="Proteomes" id="UP000035301">
    <property type="component" value="Unassembled WGS sequence"/>
</dbReference>
<dbReference type="InterPro" id="IPR028098">
    <property type="entry name" value="Glyco_trans_4-like_N"/>
</dbReference>
<evidence type="ECO:0000256" key="1">
    <source>
        <dbReference type="ARBA" id="ARBA00022676"/>
    </source>
</evidence>
<dbReference type="Pfam" id="PF00534">
    <property type="entry name" value="Glycos_transf_1"/>
    <property type="match status" value="1"/>
</dbReference>
<proteinExistence type="predicted"/>
<dbReference type="STRING" id="1550566.SZ63_09620"/>
<evidence type="ECO:0000259" key="4">
    <source>
        <dbReference type="Pfam" id="PF13439"/>
    </source>
</evidence>
<accession>A0A0H1R499</accession>